<feature type="chain" id="PRO_5002057855" evidence="1">
    <location>
        <begin position="23"/>
        <end position="205"/>
    </location>
</feature>
<name>A0A0B0INJ6_9BACI</name>
<dbReference type="InterPro" id="IPR042047">
    <property type="entry name" value="SleB_dom1"/>
</dbReference>
<dbReference type="Gene3D" id="6.20.240.60">
    <property type="match status" value="1"/>
</dbReference>
<dbReference type="OrthoDB" id="9785345at2"/>
<dbReference type="InterPro" id="IPR011105">
    <property type="entry name" value="Cell_wall_hydrolase_SleB"/>
</dbReference>
<dbReference type="RefSeq" id="WP_034625812.1">
    <property type="nucleotide sequence ID" value="NZ_JRJU01000002.1"/>
</dbReference>
<dbReference type="SUPFAM" id="SSF54106">
    <property type="entry name" value="LysM domain"/>
    <property type="match status" value="1"/>
</dbReference>
<reference evidence="3 4" key="1">
    <citation type="submission" date="2014-09" db="EMBL/GenBank/DDBJ databases">
        <title>Genome sequencing and annotation of Bacillus Okhensis strain Kh10-101T.</title>
        <authorList>
            <person name="Prakash J.S."/>
        </authorList>
    </citation>
    <scope>NUCLEOTIDE SEQUENCE [LARGE SCALE GENOMIC DNA]</scope>
    <source>
        <strain evidence="4">Kh10-101T</strain>
    </source>
</reference>
<dbReference type="EMBL" id="JRJU01000002">
    <property type="protein sequence ID" value="KHF41654.1"/>
    <property type="molecule type" value="Genomic_DNA"/>
</dbReference>
<dbReference type="SMART" id="SM00257">
    <property type="entry name" value="LysM"/>
    <property type="match status" value="1"/>
</dbReference>
<dbReference type="InterPro" id="IPR018392">
    <property type="entry name" value="LysM"/>
</dbReference>
<dbReference type="InterPro" id="IPR036779">
    <property type="entry name" value="LysM_dom_sf"/>
</dbReference>
<dbReference type="Gene3D" id="3.10.350.10">
    <property type="entry name" value="LysM domain"/>
    <property type="match status" value="1"/>
</dbReference>
<evidence type="ECO:0000256" key="1">
    <source>
        <dbReference type="SAM" id="SignalP"/>
    </source>
</evidence>
<feature type="domain" description="LysM" evidence="2">
    <location>
        <begin position="21"/>
        <end position="66"/>
    </location>
</feature>
<keyword evidence="4" id="KW-1185">Reference proteome</keyword>
<evidence type="ECO:0000313" key="3">
    <source>
        <dbReference type="EMBL" id="KHF41654.1"/>
    </source>
</evidence>
<evidence type="ECO:0000313" key="4">
    <source>
        <dbReference type="Proteomes" id="UP000030832"/>
    </source>
</evidence>
<dbReference type="Pfam" id="PF07486">
    <property type="entry name" value="Hydrolase_2"/>
    <property type="match status" value="1"/>
</dbReference>
<dbReference type="STRING" id="333138.LQ50_02845"/>
<keyword evidence="1" id="KW-0732">Signal</keyword>
<dbReference type="Proteomes" id="UP000030832">
    <property type="component" value="Unassembled WGS sequence"/>
</dbReference>
<organism evidence="3 4">
    <name type="scientific">Halalkalibacter okhensis</name>
    <dbReference type="NCBI Taxonomy" id="333138"/>
    <lineage>
        <taxon>Bacteria</taxon>
        <taxon>Bacillati</taxon>
        <taxon>Bacillota</taxon>
        <taxon>Bacilli</taxon>
        <taxon>Bacillales</taxon>
        <taxon>Bacillaceae</taxon>
        <taxon>Halalkalibacter</taxon>
    </lineage>
</organism>
<dbReference type="eggNOG" id="COG3773">
    <property type="taxonomic scope" value="Bacteria"/>
</dbReference>
<proteinExistence type="predicted"/>
<dbReference type="PROSITE" id="PS51782">
    <property type="entry name" value="LYSM"/>
    <property type="match status" value="1"/>
</dbReference>
<accession>A0A0B0INJ6</accession>
<dbReference type="Gene3D" id="1.10.10.2520">
    <property type="entry name" value="Cell wall hydrolase SleB, domain 1"/>
    <property type="match status" value="1"/>
</dbReference>
<dbReference type="CDD" id="cd00118">
    <property type="entry name" value="LysM"/>
    <property type="match status" value="1"/>
</dbReference>
<dbReference type="GO" id="GO:0016787">
    <property type="term" value="F:hydrolase activity"/>
    <property type="evidence" value="ECO:0007669"/>
    <property type="project" value="InterPro"/>
</dbReference>
<feature type="signal peptide" evidence="1">
    <location>
        <begin position="1"/>
        <end position="22"/>
    </location>
</feature>
<sequence>MKKFIFLLTLLAALCIAETTFAYTVQKGDTMTNIAKEHGLTLEELSKANPQITNLDKIYEGQHIQLHKKEQALEQTKEIRSDNTNDLSEKELDLLARIVRAEAQTEPFEGKVAVADVVLNRMESKQFPDTIKEVIYEPGQFEPVANGQIDKPADEESIEAVDAALTDMRDITEDSLFFYNPDIATNRWLDTRQTAVVIGQHVFKH</sequence>
<evidence type="ECO:0000259" key="2">
    <source>
        <dbReference type="PROSITE" id="PS51782"/>
    </source>
</evidence>
<protein>
    <submittedName>
        <fullName evidence="3">Sporulation specific N-acetylmuramoyl-L-alanine amidase</fullName>
    </submittedName>
</protein>
<dbReference type="AlphaFoldDB" id="A0A0B0INJ6"/>
<comment type="caution">
    <text evidence="3">The sequence shown here is derived from an EMBL/GenBank/DDBJ whole genome shotgun (WGS) entry which is preliminary data.</text>
</comment>
<gene>
    <name evidence="3" type="ORF">LQ50_02845</name>
</gene>
<dbReference type="Pfam" id="PF01476">
    <property type="entry name" value="LysM"/>
    <property type="match status" value="1"/>
</dbReference>